<dbReference type="GO" id="GO:0035803">
    <property type="term" value="P:egg coat formation"/>
    <property type="evidence" value="ECO:0007669"/>
    <property type="project" value="TreeGrafter"/>
</dbReference>
<keyword evidence="1" id="KW-1015">Disulfide bond</keyword>
<accession>A0A6J2S2C8</accession>
<dbReference type="Gene3D" id="2.60.40.3210">
    <property type="entry name" value="Zona pellucida, ZP-N domain"/>
    <property type="match status" value="1"/>
</dbReference>
<dbReference type="CTD" id="334011"/>
<feature type="chain" id="PRO_5026992596" evidence="3">
    <location>
        <begin position="19"/>
        <end position="653"/>
    </location>
</feature>
<dbReference type="PANTHER" id="PTHR11576">
    <property type="entry name" value="ZONA PELLUCIDA SPERM-BINDING PROTEIN 3"/>
    <property type="match status" value="1"/>
</dbReference>
<keyword evidence="3" id="KW-0732">Signal</keyword>
<feature type="region of interest" description="Disordered" evidence="2">
    <location>
        <begin position="374"/>
        <end position="394"/>
    </location>
</feature>
<gene>
    <name evidence="6" type="primary">zpcx</name>
</gene>
<dbReference type="OrthoDB" id="8941595at2759"/>
<dbReference type="InterPro" id="IPR001507">
    <property type="entry name" value="ZP_dom"/>
</dbReference>
<reference evidence="6" key="1">
    <citation type="submission" date="2025-08" db="UniProtKB">
        <authorList>
            <consortium name="RefSeq"/>
        </authorList>
    </citation>
    <scope>IDENTIFICATION</scope>
</reference>
<dbReference type="RefSeq" id="XP_029316766.1">
    <property type="nucleotide sequence ID" value="XM_029460906.1"/>
</dbReference>
<name>A0A6J2S2C8_COTGO</name>
<dbReference type="InParanoid" id="A0A6J2S2C8"/>
<feature type="domain" description="ZP" evidence="4">
    <location>
        <begin position="85"/>
        <end position="322"/>
    </location>
</feature>
<dbReference type="PROSITE" id="PS51034">
    <property type="entry name" value="ZP_2"/>
    <property type="match status" value="1"/>
</dbReference>
<dbReference type="SMART" id="SM00241">
    <property type="entry name" value="ZP"/>
    <property type="match status" value="1"/>
</dbReference>
<evidence type="ECO:0000256" key="2">
    <source>
        <dbReference type="SAM" id="MobiDB-lite"/>
    </source>
</evidence>
<dbReference type="AlphaFoldDB" id="A0A6J2S2C8"/>
<dbReference type="Proteomes" id="UP000504630">
    <property type="component" value="Chromosome 22"/>
</dbReference>
<dbReference type="InterPro" id="IPR042235">
    <property type="entry name" value="ZP-C_dom"/>
</dbReference>
<feature type="signal peptide" evidence="3">
    <location>
        <begin position="1"/>
        <end position="18"/>
    </location>
</feature>
<evidence type="ECO:0000313" key="6">
    <source>
        <dbReference type="RefSeq" id="XP_029316766.1"/>
    </source>
</evidence>
<dbReference type="GO" id="GO:0007339">
    <property type="term" value="P:binding of sperm to zona pellucida"/>
    <property type="evidence" value="ECO:0007669"/>
    <property type="project" value="TreeGrafter"/>
</dbReference>
<proteinExistence type="predicted"/>
<dbReference type="GO" id="GO:2000344">
    <property type="term" value="P:positive regulation of acrosome reaction"/>
    <property type="evidence" value="ECO:0007669"/>
    <property type="project" value="TreeGrafter"/>
</dbReference>
<dbReference type="Pfam" id="PF23344">
    <property type="entry name" value="ZP-N"/>
    <property type="match status" value="1"/>
</dbReference>
<dbReference type="Gene3D" id="2.60.40.4100">
    <property type="entry name" value="Zona pellucida, ZP-C domain"/>
    <property type="match status" value="1"/>
</dbReference>
<dbReference type="GO" id="GO:0032190">
    <property type="term" value="F:acrosin binding"/>
    <property type="evidence" value="ECO:0007669"/>
    <property type="project" value="TreeGrafter"/>
</dbReference>
<sequence>MGTIEIFLCVFITHFISAQPVIKKQDATFFQDIPGVFDVRPFQFERNLDITPYDTIFSSWRSLRPDFHMLAELPPIMIVPRVEVFCDDSKLTLLVDKSSNGVVLTREELQLGGGCYSNRELPNQFVFTYSLDECGTTPVMQNGLVMFTNSLHLNLNKPLSTRWQTPSRVHISCFPKRSYPNFFDSMAFPENRNTFNIKTMNSSWTGTAESNTYKRGQVVNLQVSAKIRPEQQLFIQSCFVSASLEPQTRPRQAVIVNKGCTAPLGSPHAVIKFVASGRVDVVNLVLNTSYLISEPYIHCSVLISDQGVNFDSKSCNYNMFESRWEDLSGNVEVCECCSSKCKGLSFKHLLKDAKAIISTGPLVIVDKRLEMSPEPSVSELEENSRAPVTHSMQPDGAEIISGTTVSRPPQGVVVLSQDPVARLTLWLPGHLQDPEHGTNLVSESEDNLTLKLKALKLKAKDIVSNDLHKRRPSATDQEPLLNTPSNKMGHQGANELSDSHMWDLNLLTLVDGWAIPPQMEKASLAAQSQRKRFGRSGMLESPQWVDIPLTAEMNVDVLNQNEFHQMSDKLTDAAVKPREEEEENDAIIRTKLQFSKGPDGSQTMSYEEEVRRQEGEGVIRRSGINGIKIKLEPRKKGLRSIFLDLLRRMDKAE</sequence>
<dbReference type="PANTHER" id="PTHR11576:SF18">
    <property type="entry name" value="ZONA PELLUCIDA PROTEIN C"/>
    <property type="match status" value="1"/>
</dbReference>
<evidence type="ECO:0000259" key="4">
    <source>
        <dbReference type="PROSITE" id="PS51034"/>
    </source>
</evidence>
<evidence type="ECO:0000256" key="3">
    <source>
        <dbReference type="SAM" id="SignalP"/>
    </source>
</evidence>
<dbReference type="InterPro" id="IPR055356">
    <property type="entry name" value="ZP-N"/>
</dbReference>
<dbReference type="KEGG" id="cgob:115027532"/>
<keyword evidence="5" id="KW-1185">Reference proteome</keyword>
<dbReference type="InterPro" id="IPR055355">
    <property type="entry name" value="ZP-C"/>
</dbReference>
<dbReference type="Pfam" id="PF00100">
    <property type="entry name" value="Zona_pellucida"/>
    <property type="match status" value="1"/>
</dbReference>
<evidence type="ECO:0000256" key="1">
    <source>
        <dbReference type="ARBA" id="ARBA00023157"/>
    </source>
</evidence>
<protein>
    <submittedName>
        <fullName evidence="6">Zona pellucida protein C</fullName>
    </submittedName>
</protein>
<evidence type="ECO:0000313" key="5">
    <source>
        <dbReference type="Proteomes" id="UP000504630"/>
    </source>
</evidence>
<dbReference type="GeneID" id="115027532"/>
<dbReference type="GO" id="GO:0031012">
    <property type="term" value="C:extracellular matrix"/>
    <property type="evidence" value="ECO:0007669"/>
    <property type="project" value="TreeGrafter"/>
</dbReference>
<organism evidence="5 6">
    <name type="scientific">Cottoperca gobio</name>
    <name type="common">Frogmouth</name>
    <name type="synonym">Aphritis gobio</name>
    <dbReference type="NCBI Taxonomy" id="56716"/>
    <lineage>
        <taxon>Eukaryota</taxon>
        <taxon>Metazoa</taxon>
        <taxon>Chordata</taxon>
        <taxon>Craniata</taxon>
        <taxon>Vertebrata</taxon>
        <taxon>Euteleostomi</taxon>
        <taxon>Actinopterygii</taxon>
        <taxon>Neopterygii</taxon>
        <taxon>Teleostei</taxon>
        <taxon>Neoteleostei</taxon>
        <taxon>Acanthomorphata</taxon>
        <taxon>Eupercaria</taxon>
        <taxon>Perciformes</taxon>
        <taxon>Notothenioidei</taxon>
        <taxon>Bovichtidae</taxon>
        <taxon>Cottoperca</taxon>
    </lineage>
</organism>
<dbReference type="FunFam" id="2.60.40.4100:FF:000002">
    <property type="entry name" value="Zona pellucida sperm-binding protein 3"/>
    <property type="match status" value="1"/>
</dbReference>